<evidence type="ECO:0000313" key="8">
    <source>
        <dbReference type="EMBL" id="CAD9363409.1"/>
    </source>
</evidence>
<dbReference type="GO" id="GO:0015918">
    <property type="term" value="P:sterol transport"/>
    <property type="evidence" value="ECO:0007669"/>
    <property type="project" value="InterPro"/>
</dbReference>
<dbReference type="InterPro" id="IPR014756">
    <property type="entry name" value="Ig_E-set"/>
</dbReference>
<dbReference type="InterPro" id="IPR003172">
    <property type="entry name" value="ML_dom"/>
</dbReference>
<feature type="domain" description="MD-2-related lipid-recognition" evidence="7">
    <location>
        <begin position="2"/>
        <end position="102"/>
    </location>
</feature>
<dbReference type="PANTHER" id="PTHR11306:SF0">
    <property type="entry name" value="PHOSPHATIDYLGLYCEROL_PHOSPHATIDYLINOSITOL TRANSFER PROTEIN"/>
    <property type="match status" value="1"/>
</dbReference>
<evidence type="ECO:0000256" key="5">
    <source>
        <dbReference type="ARBA" id="ARBA00022729"/>
    </source>
</evidence>
<proteinExistence type="inferred from homology"/>
<evidence type="ECO:0000256" key="2">
    <source>
        <dbReference type="ARBA" id="ARBA00006370"/>
    </source>
</evidence>
<protein>
    <recommendedName>
        <fullName evidence="7">MD-2-related lipid-recognition domain-containing protein</fullName>
    </recommendedName>
</protein>
<comment type="function">
    <text evidence="1">Catalyzes the intermembrane transfer of phosphatidylglycerol and phosphatidylinositol.</text>
</comment>
<keyword evidence="5" id="KW-0732">Signal</keyword>
<sequence length="122" mass="12731">MTPYPAEQSKNATVTAKVTTDFTVSGGDWKVVLKLGVLPVKTVTGKLCNISPDCTCPCAPGNHTIAVSVLVDSFAPSSSDYTGAFTATDSTGAQIGCFDFAFQVGGDSAVQPLDQITVKEWH</sequence>
<dbReference type="AlphaFoldDB" id="A0A7S2EZ60"/>
<dbReference type="SMART" id="SM00737">
    <property type="entry name" value="ML"/>
    <property type="match status" value="1"/>
</dbReference>
<keyword evidence="4" id="KW-0813">Transport</keyword>
<comment type="similarity">
    <text evidence="2">Belongs to the NPC2 family.</text>
</comment>
<dbReference type="Pfam" id="PF02221">
    <property type="entry name" value="E1_DerP2_DerF2"/>
    <property type="match status" value="1"/>
</dbReference>
<gene>
    <name evidence="8" type="ORF">SRAM0439_LOCUS503</name>
</gene>
<dbReference type="PANTHER" id="PTHR11306">
    <property type="entry name" value="NIEMANN PICK TYPE C2 PROTEIN NPC2-RELATED"/>
    <property type="match status" value="1"/>
</dbReference>
<evidence type="ECO:0000256" key="6">
    <source>
        <dbReference type="ARBA" id="ARBA00023055"/>
    </source>
</evidence>
<dbReference type="InterPro" id="IPR039670">
    <property type="entry name" value="NPC2-like"/>
</dbReference>
<reference evidence="8" key="1">
    <citation type="submission" date="2021-01" db="EMBL/GenBank/DDBJ databases">
        <authorList>
            <person name="Corre E."/>
            <person name="Pelletier E."/>
            <person name="Niang G."/>
            <person name="Scheremetjew M."/>
            <person name="Finn R."/>
            <person name="Kale V."/>
            <person name="Holt S."/>
            <person name="Cochrane G."/>
            <person name="Meng A."/>
            <person name="Brown T."/>
            <person name="Cohen L."/>
        </authorList>
    </citation>
    <scope>NUCLEOTIDE SEQUENCE</scope>
    <source>
        <strain evidence="8">Chinc5</strain>
    </source>
</reference>
<dbReference type="SUPFAM" id="SSF81296">
    <property type="entry name" value="E set domains"/>
    <property type="match status" value="1"/>
</dbReference>
<dbReference type="Gene3D" id="2.60.40.770">
    <property type="match status" value="1"/>
</dbReference>
<evidence type="ECO:0000256" key="4">
    <source>
        <dbReference type="ARBA" id="ARBA00022448"/>
    </source>
</evidence>
<comment type="subunit">
    <text evidence="3">Monomer.</text>
</comment>
<name>A0A7S2EZ60_9EUKA</name>
<dbReference type="GO" id="GO:0032934">
    <property type="term" value="F:sterol binding"/>
    <property type="evidence" value="ECO:0007669"/>
    <property type="project" value="InterPro"/>
</dbReference>
<evidence type="ECO:0000256" key="1">
    <source>
        <dbReference type="ARBA" id="ARBA00002053"/>
    </source>
</evidence>
<organism evidence="8">
    <name type="scientific">Stereomyxa ramosa</name>
    <dbReference type="NCBI Taxonomy" id="1078864"/>
    <lineage>
        <taxon>Eukaryota</taxon>
        <taxon>Amoebozoa</taxon>
        <taxon>Amoebozoa incertae sedis</taxon>
        <taxon>Stereomyxa</taxon>
    </lineage>
</organism>
<dbReference type="EMBL" id="HBGP01001006">
    <property type="protein sequence ID" value="CAD9363409.1"/>
    <property type="molecule type" value="Transcribed_RNA"/>
</dbReference>
<accession>A0A7S2EZ60</accession>
<keyword evidence="6" id="KW-0445">Lipid transport</keyword>
<evidence type="ECO:0000259" key="7">
    <source>
        <dbReference type="SMART" id="SM00737"/>
    </source>
</evidence>
<evidence type="ECO:0000256" key="3">
    <source>
        <dbReference type="ARBA" id="ARBA00011245"/>
    </source>
</evidence>